<dbReference type="Proteomes" id="UP000244093">
    <property type="component" value="Unassembled WGS sequence"/>
</dbReference>
<dbReference type="SUPFAM" id="SSF55186">
    <property type="entry name" value="ThrRS/AlaRS common domain"/>
    <property type="match status" value="1"/>
</dbReference>
<dbReference type="AlphaFoldDB" id="A0A2R7Y7V6"/>
<sequence length="162" mass="18237">MSECLNFPDEVRTHTALHIIKGAVVKVLGEGSLWTASTYVSGKHGRLTVTCQSKPSDDEIKRIEALANAKVEEDLTIERIVIPREEAEKTYGQIIYDLFPIPQEVRELTIVIVKDRDGSIWNINACNKEHLPSSKCVGKIALEKPRFRASKKLLELPFNIEP</sequence>
<evidence type="ECO:0000313" key="1">
    <source>
        <dbReference type="EMBL" id="PUA33620.1"/>
    </source>
</evidence>
<dbReference type="GO" id="GO:0000166">
    <property type="term" value="F:nucleotide binding"/>
    <property type="evidence" value="ECO:0007669"/>
    <property type="project" value="InterPro"/>
</dbReference>
<dbReference type="InterPro" id="IPR018163">
    <property type="entry name" value="Thr/Ala-tRNA-synth_IIc_edit"/>
</dbReference>
<proteinExistence type="predicted"/>
<dbReference type="Gene3D" id="3.30.980.10">
    <property type="entry name" value="Threonyl-trna Synthetase, Chain A, domain 2"/>
    <property type="match status" value="2"/>
</dbReference>
<dbReference type="GO" id="GO:0140101">
    <property type="term" value="F:catalytic activity, acting on a tRNA"/>
    <property type="evidence" value="ECO:0007669"/>
    <property type="project" value="UniProtKB-ARBA"/>
</dbReference>
<accession>A0A2R7Y7V6</accession>
<reference evidence="1 2" key="1">
    <citation type="journal article" date="2018" name="Syst. Appl. Microbiol.">
        <title>A new symbiotic nanoarchaeote (Candidatus Nanoclepta minutus) and its host (Zestosphaera tikiterensis gen. nov., sp. nov.) from a New Zealand hot spring.</title>
        <authorList>
            <person name="St John E."/>
            <person name="Liu Y."/>
            <person name="Podar M."/>
            <person name="Stott M.B."/>
            <person name="Meneghin J."/>
            <person name="Chen Z."/>
            <person name="Lagutin K."/>
            <person name="Mitchell K."/>
            <person name="Reysenbach A.L."/>
        </authorList>
    </citation>
    <scope>NUCLEOTIDE SEQUENCE [LARGE SCALE GENOMIC DNA]</scope>
    <source>
        <strain evidence="1">NZ3</strain>
    </source>
</reference>
<dbReference type="GO" id="GO:0006399">
    <property type="term" value="P:tRNA metabolic process"/>
    <property type="evidence" value="ECO:0007669"/>
    <property type="project" value="UniProtKB-ARBA"/>
</dbReference>
<name>A0A2R7Y7V6_9CREN</name>
<gene>
    <name evidence="1" type="ORF">B7O98_04185</name>
</gene>
<dbReference type="EMBL" id="NBVN01000002">
    <property type="protein sequence ID" value="PUA33620.1"/>
    <property type="molecule type" value="Genomic_DNA"/>
</dbReference>
<evidence type="ECO:0000313" key="2">
    <source>
        <dbReference type="Proteomes" id="UP000244093"/>
    </source>
</evidence>
<organism evidence="1 2">
    <name type="scientific">Zestosphaera tikiterensis</name>
    <dbReference type="NCBI Taxonomy" id="1973259"/>
    <lineage>
        <taxon>Archaea</taxon>
        <taxon>Thermoproteota</taxon>
        <taxon>Thermoprotei</taxon>
        <taxon>Desulfurococcales</taxon>
        <taxon>Desulfurococcaceae</taxon>
        <taxon>Zestosphaera</taxon>
    </lineage>
</organism>
<comment type="caution">
    <text evidence="1">The sequence shown here is derived from an EMBL/GenBank/DDBJ whole genome shotgun (WGS) entry which is preliminary data.</text>
</comment>
<protein>
    <submittedName>
        <fullName evidence="1">Alanyl-tRNA editing protein AlaX</fullName>
    </submittedName>
</protein>